<dbReference type="Gene3D" id="1.10.760.10">
    <property type="entry name" value="Cytochrome c-like domain"/>
    <property type="match status" value="2"/>
</dbReference>
<comment type="similarity">
    <text evidence="3 19">Belongs to the CcoP / FixP family.</text>
</comment>
<proteinExistence type="inferred from homology"/>
<evidence type="ECO:0000256" key="22">
    <source>
        <dbReference type="SAM" id="Phobius"/>
    </source>
</evidence>
<comment type="function">
    <text evidence="19">C-type cytochrome. Part of the cbb3-type cytochrome c oxidase complex.</text>
</comment>
<feature type="domain" description="Cytochrome c" evidence="23">
    <location>
        <begin position="126"/>
        <end position="206"/>
    </location>
</feature>
<keyword evidence="9 22" id="KW-0812">Transmembrane</keyword>
<feature type="binding site" description="covalent" evidence="21">
    <location>
        <position position="142"/>
    </location>
    <ligand>
        <name>heme c</name>
        <dbReference type="ChEBI" id="CHEBI:61717"/>
        <label>1</label>
    </ligand>
</feature>
<evidence type="ECO:0000256" key="10">
    <source>
        <dbReference type="ARBA" id="ARBA00022723"/>
    </source>
</evidence>
<feature type="binding site" description="axial binding residue" evidence="20">
    <location>
        <position position="182"/>
    </location>
    <ligand>
        <name>heme c</name>
        <dbReference type="ChEBI" id="CHEBI:61717"/>
        <label>2</label>
    </ligand>
    <ligandPart>
        <name>Fe</name>
        <dbReference type="ChEBI" id="CHEBI:18248"/>
    </ligandPart>
</feature>
<dbReference type="InterPro" id="IPR032858">
    <property type="entry name" value="CcoP_N"/>
</dbReference>
<evidence type="ECO:0000256" key="7">
    <source>
        <dbReference type="ARBA" id="ARBA00022617"/>
    </source>
</evidence>
<feature type="binding site" description="covalent" evidence="21">
    <location>
        <position position="229"/>
    </location>
    <ligand>
        <name>heme c</name>
        <dbReference type="ChEBI" id="CHEBI:61717"/>
        <label>2</label>
    </ligand>
</feature>
<evidence type="ECO:0000259" key="23">
    <source>
        <dbReference type="PROSITE" id="PS51007"/>
    </source>
</evidence>
<name>A0A1G6XLD7_9GAMM</name>
<evidence type="ECO:0000256" key="20">
    <source>
        <dbReference type="PIRSR" id="PIRSR000006-1"/>
    </source>
</evidence>
<keyword evidence="14 22" id="KW-1133">Transmembrane helix</keyword>
<evidence type="ECO:0000256" key="16">
    <source>
        <dbReference type="ARBA" id="ARBA00023004"/>
    </source>
</evidence>
<dbReference type="NCBIfam" id="TIGR00782">
    <property type="entry name" value="ccoP"/>
    <property type="match status" value="1"/>
</dbReference>
<dbReference type="GO" id="GO:0016491">
    <property type="term" value="F:oxidoreductase activity"/>
    <property type="evidence" value="ECO:0007669"/>
    <property type="project" value="UniProtKB-KW"/>
</dbReference>
<dbReference type="InterPro" id="IPR036909">
    <property type="entry name" value="Cyt_c-like_dom_sf"/>
</dbReference>
<evidence type="ECO:0000256" key="12">
    <source>
        <dbReference type="ARBA" id="ARBA00022781"/>
    </source>
</evidence>
<evidence type="ECO:0000256" key="2">
    <source>
        <dbReference type="ARBA" id="ARBA00004673"/>
    </source>
</evidence>
<dbReference type="EMBL" id="FNAG01000007">
    <property type="protein sequence ID" value="SDD78056.1"/>
    <property type="molecule type" value="Genomic_DNA"/>
</dbReference>
<keyword evidence="4 19" id="KW-0813">Transport</keyword>
<evidence type="ECO:0000256" key="19">
    <source>
        <dbReference type="PIRNR" id="PIRNR000006"/>
    </source>
</evidence>
<feature type="binding site" description="axial binding residue" evidence="20">
    <location>
        <position position="230"/>
    </location>
    <ligand>
        <name>heme c</name>
        <dbReference type="ChEBI" id="CHEBI:61717"/>
        <label>2</label>
    </ligand>
    <ligandPart>
        <name>Fe</name>
        <dbReference type="ChEBI" id="CHEBI:18248"/>
    </ligandPart>
</feature>
<keyword evidence="17 19" id="KW-0406">Ion transport</keyword>
<evidence type="ECO:0000256" key="18">
    <source>
        <dbReference type="ARBA" id="ARBA00023136"/>
    </source>
</evidence>
<evidence type="ECO:0000256" key="21">
    <source>
        <dbReference type="PIRSR" id="PIRSR000006-2"/>
    </source>
</evidence>
<dbReference type="OrthoDB" id="9811281at2"/>
<comment type="pathway">
    <text evidence="2 19">Energy metabolism; oxidative phosphorylation.</text>
</comment>
<keyword evidence="13 19" id="KW-0249">Electron transport</keyword>
<evidence type="ECO:0000313" key="25">
    <source>
        <dbReference type="Proteomes" id="UP000199603"/>
    </source>
</evidence>
<feature type="transmembrane region" description="Helical" evidence="22">
    <location>
        <begin position="6"/>
        <end position="26"/>
    </location>
</feature>
<keyword evidence="6 19" id="KW-0997">Cell inner membrane</keyword>
<feature type="domain" description="Cytochrome c" evidence="23">
    <location>
        <begin position="213"/>
        <end position="294"/>
    </location>
</feature>
<comment type="subcellular location">
    <subcellularLocation>
        <location evidence="1 19">Cell inner membrane</location>
    </subcellularLocation>
</comment>
<dbReference type="Pfam" id="PF13442">
    <property type="entry name" value="Cytochrome_CBB3"/>
    <property type="match status" value="2"/>
</dbReference>
<organism evidence="24 25">
    <name type="scientific">Aquimonas voraii</name>
    <dbReference type="NCBI Taxonomy" id="265719"/>
    <lineage>
        <taxon>Bacteria</taxon>
        <taxon>Pseudomonadati</taxon>
        <taxon>Pseudomonadota</taxon>
        <taxon>Gammaproteobacteria</taxon>
        <taxon>Lysobacterales</taxon>
        <taxon>Lysobacteraceae</taxon>
        <taxon>Aquimonas</taxon>
    </lineage>
</organism>
<evidence type="ECO:0000256" key="9">
    <source>
        <dbReference type="ARBA" id="ARBA00022692"/>
    </source>
</evidence>
<feature type="binding site" description="covalent" evidence="21">
    <location>
        <position position="226"/>
    </location>
    <ligand>
        <name>heme c</name>
        <dbReference type="ChEBI" id="CHEBI:61717"/>
        <label>2</label>
    </ligand>
</feature>
<evidence type="ECO:0000256" key="14">
    <source>
        <dbReference type="ARBA" id="ARBA00022989"/>
    </source>
</evidence>
<dbReference type="InterPro" id="IPR050597">
    <property type="entry name" value="Cytochrome_c_Oxidase_Subunit"/>
</dbReference>
<evidence type="ECO:0000256" key="11">
    <source>
        <dbReference type="ARBA" id="ARBA00022737"/>
    </source>
</evidence>
<evidence type="ECO:0000256" key="13">
    <source>
        <dbReference type="ARBA" id="ARBA00022982"/>
    </source>
</evidence>
<dbReference type="Gene3D" id="6.10.280.130">
    <property type="match status" value="1"/>
</dbReference>
<dbReference type="GO" id="GO:0005886">
    <property type="term" value="C:plasma membrane"/>
    <property type="evidence" value="ECO:0007669"/>
    <property type="project" value="UniProtKB-SubCell"/>
</dbReference>
<keyword evidence="10 19" id="KW-0479">Metal-binding</keyword>
<sequence>MSAFWTWYIAALVVINLVGCVLLIYYTGRSRPGDAKPEDTSHIWDGDLTEYNKPMPKWWINLFYITIVFTVGYLVYYPGVGAFAGVGGWSSAGQHDADKAESEARLAPLFAQFADVPIPQLASDPKALSLGQSVFANNCAMCHGSDARGSRGFPNLTDTAWNWGGSPEAILTTVLNGRQAAMPAFGAVLGSDQAITETAVYVQSLSGMKVDPALAAAGKARFEGVCAACHGIEGKGNEMLGAPNLTDDAWLYGSDLATLREGIVKGRNGMMPPHGPIIGNDRARLVAAYVYSLSQAQGQQLSER</sequence>
<dbReference type="PANTHER" id="PTHR33751">
    <property type="entry name" value="CBB3-TYPE CYTOCHROME C OXIDASE SUBUNIT FIXP"/>
    <property type="match status" value="1"/>
</dbReference>
<dbReference type="GO" id="GO:0020037">
    <property type="term" value="F:heme binding"/>
    <property type="evidence" value="ECO:0007669"/>
    <property type="project" value="InterPro"/>
</dbReference>
<dbReference type="InterPro" id="IPR038414">
    <property type="entry name" value="CcoP_N_sf"/>
</dbReference>
<keyword evidence="11" id="KW-0677">Repeat</keyword>
<dbReference type="InterPro" id="IPR004678">
    <property type="entry name" value="Cyt_c_oxidase_cbb3_su3"/>
</dbReference>
<keyword evidence="8 19" id="KW-0679">Respiratory chain</keyword>
<feature type="binding site" description="axial binding residue" evidence="20">
    <location>
        <position position="271"/>
    </location>
    <ligand>
        <name>heme c</name>
        <dbReference type="ChEBI" id="CHEBI:61717"/>
        <label>1</label>
    </ligand>
    <ligandPart>
        <name>Fe</name>
        <dbReference type="ChEBI" id="CHEBI:18248"/>
    </ligandPart>
</feature>
<dbReference type="Proteomes" id="UP000199603">
    <property type="component" value="Unassembled WGS sequence"/>
</dbReference>
<dbReference type="PROSITE" id="PS51007">
    <property type="entry name" value="CYTC"/>
    <property type="match status" value="2"/>
</dbReference>
<reference evidence="24 25" key="1">
    <citation type="submission" date="2016-10" db="EMBL/GenBank/DDBJ databases">
        <authorList>
            <person name="de Groot N.N."/>
        </authorList>
    </citation>
    <scope>NUCLEOTIDE SEQUENCE [LARGE SCALE GENOMIC DNA]</scope>
    <source>
        <strain evidence="24 25">DSM 16957</strain>
    </source>
</reference>
<evidence type="ECO:0000256" key="3">
    <source>
        <dbReference type="ARBA" id="ARBA00006113"/>
    </source>
</evidence>
<dbReference type="PIRSF" id="PIRSF000006">
    <property type="entry name" value="Cbb3-Cox_fixP"/>
    <property type="match status" value="1"/>
</dbReference>
<evidence type="ECO:0000256" key="17">
    <source>
        <dbReference type="ARBA" id="ARBA00023065"/>
    </source>
</evidence>
<feature type="binding site" description="axial binding residue" evidence="20">
    <location>
        <position position="143"/>
    </location>
    <ligand>
        <name>heme c</name>
        <dbReference type="ChEBI" id="CHEBI:61717"/>
        <label>1</label>
    </ligand>
    <ligandPart>
        <name>Fe</name>
        <dbReference type="ChEBI" id="CHEBI:18248"/>
    </ligandPart>
</feature>
<dbReference type="GO" id="GO:1902600">
    <property type="term" value="P:proton transmembrane transport"/>
    <property type="evidence" value="ECO:0007669"/>
    <property type="project" value="UniProtKB-KW"/>
</dbReference>
<evidence type="ECO:0000256" key="4">
    <source>
        <dbReference type="ARBA" id="ARBA00022448"/>
    </source>
</evidence>
<protein>
    <recommendedName>
        <fullName evidence="19">Cbb3-type cytochrome c oxidase subunit</fullName>
    </recommendedName>
</protein>
<evidence type="ECO:0000256" key="5">
    <source>
        <dbReference type="ARBA" id="ARBA00022475"/>
    </source>
</evidence>
<dbReference type="SUPFAM" id="SSF46626">
    <property type="entry name" value="Cytochrome c"/>
    <property type="match status" value="2"/>
</dbReference>
<dbReference type="UniPathway" id="UPA00705"/>
<accession>A0A1G6XLD7</accession>
<comment type="cofactor">
    <cofactor evidence="19 21">
        <name>heme c</name>
        <dbReference type="ChEBI" id="CHEBI:61717"/>
    </cofactor>
    <text evidence="19 21">Binds 2 heme C groups per subunit.</text>
</comment>
<evidence type="ECO:0000256" key="15">
    <source>
        <dbReference type="ARBA" id="ARBA00023002"/>
    </source>
</evidence>
<feature type="binding site" description="covalent" evidence="21">
    <location>
        <position position="139"/>
    </location>
    <ligand>
        <name>heme c</name>
        <dbReference type="ChEBI" id="CHEBI:61717"/>
        <label>1</label>
    </ligand>
</feature>
<gene>
    <name evidence="24" type="ORF">SAMN04488509_1078</name>
</gene>
<keyword evidence="25" id="KW-1185">Reference proteome</keyword>
<keyword evidence="16 19" id="KW-0408">Iron</keyword>
<dbReference type="InterPro" id="IPR009056">
    <property type="entry name" value="Cyt_c-like_dom"/>
</dbReference>
<keyword evidence="18 19" id="KW-0472">Membrane</keyword>
<dbReference type="RefSeq" id="WP_091243006.1">
    <property type="nucleotide sequence ID" value="NZ_FNAG01000007.1"/>
</dbReference>
<keyword evidence="15 19" id="KW-0560">Oxidoreductase</keyword>
<keyword evidence="12 19" id="KW-0375">Hydrogen ion transport</keyword>
<dbReference type="GO" id="GO:0006119">
    <property type="term" value="P:oxidative phosphorylation"/>
    <property type="evidence" value="ECO:0007669"/>
    <property type="project" value="UniProtKB-UniPathway"/>
</dbReference>
<dbReference type="AlphaFoldDB" id="A0A1G6XLD7"/>
<dbReference type="STRING" id="265719.SAMN04488509_1078"/>
<dbReference type="Pfam" id="PF14715">
    <property type="entry name" value="FixP_N"/>
    <property type="match status" value="1"/>
</dbReference>
<feature type="transmembrane region" description="Helical" evidence="22">
    <location>
        <begin position="58"/>
        <end position="76"/>
    </location>
</feature>
<evidence type="ECO:0000256" key="6">
    <source>
        <dbReference type="ARBA" id="ARBA00022519"/>
    </source>
</evidence>
<dbReference type="PANTHER" id="PTHR33751:SF1">
    <property type="entry name" value="CBB3-TYPE CYTOCHROME C OXIDASE SUBUNIT FIXP"/>
    <property type="match status" value="1"/>
</dbReference>
<dbReference type="GO" id="GO:0046872">
    <property type="term" value="F:metal ion binding"/>
    <property type="evidence" value="ECO:0007669"/>
    <property type="project" value="UniProtKB-KW"/>
</dbReference>
<keyword evidence="7 19" id="KW-0349">Heme</keyword>
<evidence type="ECO:0000313" key="24">
    <source>
        <dbReference type="EMBL" id="SDD78056.1"/>
    </source>
</evidence>
<dbReference type="GO" id="GO:0009055">
    <property type="term" value="F:electron transfer activity"/>
    <property type="evidence" value="ECO:0007669"/>
    <property type="project" value="InterPro"/>
</dbReference>
<keyword evidence="5 19" id="KW-1003">Cell membrane</keyword>
<evidence type="ECO:0000256" key="8">
    <source>
        <dbReference type="ARBA" id="ARBA00022660"/>
    </source>
</evidence>
<evidence type="ECO:0000256" key="1">
    <source>
        <dbReference type="ARBA" id="ARBA00004533"/>
    </source>
</evidence>
<comment type="subunit">
    <text evidence="19">Component of the cbb3-type cytochrome c oxidase.</text>
</comment>